<feature type="transmembrane region" description="Helical" evidence="1">
    <location>
        <begin position="78"/>
        <end position="98"/>
    </location>
</feature>
<gene>
    <name evidence="2" type="ORF">I6N96_13185</name>
</gene>
<name>A0ABS4CMI1_9ENTE</name>
<protein>
    <submittedName>
        <fullName evidence="2">Uncharacterized protein</fullName>
    </submittedName>
</protein>
<reference evidence="2 3" key="1">
    <citation type="submission" date="2020-12" db="EMBL/GenBank/DDBJ databases">
        <title>Vagococcus allomyrinae sp. nov. and Enterococcus lavae sp. nov., isolated from the larvae of Allomyrina dichotoma.</title>
        <authorList>
            <person name="Lee S.D."/>
        </authorList>
    </citation>
    <scope>NUCLEOTIDE SEQUENCE [LARGE SCALE GENOMIC DNA]</scope>
    <source>
        <strain evidence="2 3">BWM-S5</strain>
    </source>
</reference>
<dbReference type="EMBL" id="JAEDXU010000007">
    <property type="protein sequence ID" value="MBP1047230.1"/>
    <property type="molecule type" value="Genomic_DNA"/>
</dbReference>
<keyword evidence="1" id="KW-0472">Membrane</keyword>
<keyword evidence="1" id="KW-0812">Transmembrane</keyword>
<dbReference type="RefSeq" id="WP_209558018.1">
    <property type="nucleotide sequence ID" value="NZ_JAEDXU010000007.1"/>
</dbReference>
<dbReference type="Proteomes" id="UP000673375">
    <property type="component" value="Unassembled WGS sequence"/>
</dbReference>
<sequence>MTGGFIAIVAYIAFCLLIGSISFDRETKKYFLIVLSAAFNFFWGLVSLTLFQMMYYFFINQPNGPGYYVPDSEQSFNVILGFFMLIVYLLLVLPINIYLKKKSGWRTKSYLMISLSAVAVGMLFSILFF</sequence>
<proteinExistence type="predicted"/>
<evidence type="ECO:0000313" key="3">
    <source>
        <dbReference type="Proteomes" id="UP000673375"/>
    </source>
</evidence>
<feature type="transmembrane region" description="Helical" evidence="1">
    <location>
        <begin position="110"/>
        <end position="128"/>
    </location>
</feature>
<evidence type="ECO:0000313" key="2">
    <source>
        <dbReference type="EMBL" id="MBP1047230.1"/>
    </source>
</evidence>
<keyword evidence="3" id="KW-1185">Reference proteome</keyword>
<accession>A0ABS4CMI1</accession>
<comment type="caution">
    <text evidence="2">The sequence shown here is derived from an EMBL/GenBank/DDBJ whole genome shotgun (WGS) entry which is preliminary data.</text>
</comment>
<organism evidence="2 3">
    <name type="scientific">Enterococcus larvae</name>
    <dbReference type="NCBI Taxonomy" id="2794352"/>
    <lineage>
        <taxon>Bacteria</taxon>
        <taxon>Bacillati</taxon>
        <taxon>Bacillota</taxon>
        <taxon>Bacilli</taxon>
        <taxon>Lactobacillales</taxon>
        <taxon>Enterococcaceae</taxon>
        <taxon>Enterococcus</taxon>
    </lineage>
</organism>
<evidence type="ECO:0000256" key="1">
    <source>
        <dbReference type="SAM" id="Phobius"/>
    </source>
</evidence>
<keyword evidence="1" id="KW-1133">Transmembrane helix</keyword>
<feature type="transmembrane region" description="Helical" evidence="1">
    <location>
        <begin position="30"/>
        <end position="58"/>
    </location>
</feature>
<feature type="transmembrane region" description="Helical" evidence="1">
    <location>
        <begin position="6"/>
        <end position="23"/>
    </location>
</feature>